<accession>A0ABR2XVM6</accession>
<reference evidence="5 6" key="1">
    <citation type="submission" date="2024-02" db="EMBL/GenBank/DDBJ databases">
        <title>First draft genome assembly of two strains of Seiridium cardinale.</title>
        <authorList>
            <person name="Emiliani G."/>
            <person name="Scali E."/>
        </authorList>
    </citation>
    <scope>NUCLEOTIDE SEQUENCE [LARGE SCALE GENOMIC DNA]</scope>
    <source>
        <strain evidence="5 6">BM-138-000479</strain>
    </source>
</reference>
<sequence>MPAIDELQKGEMSADIKPKESTSVLASWRSWYKSNDATPVRDILQRQIPINRPQLARETSTELWQIVKTAKKTVQPSNADVLTQAGDLALDDLRRYIQSETRALRDAQSDLSRKRHVGWKKVTTGTQQFALTFGQFLGAYSGVVSIVKEIDSNYGGAATATLSLLYATVKMKADDEEAITATMQQITDQLPNVDIYQHIYADPQLGEMLANVYVQIMRFACEAIEYAQGHGHRRLFKSMRRPGKFMGIDQEMRASFTNIKVRCEALLASRVAELDRRNMELLKELAALKVQLQESARREDNNAVVHLRKSLGLEARQPSGTRLEQVKSHRHILRALFGRFDGEVERLDLDKLATFAKYKEWRDAERSSILALQGRNAYGYYQFGSYSWLSEAACEFIESIMGQPDTRDNIAYCLPQDEVLPERWLAAITGQFLELHPSVVRRGSDLRNIDLDISRSIDHSARLTTHDKNATPDSRLRGDRLKSIAAALIRITNRIPGTTYIVIDSADQCDKTARGALLETLVQVASQTENTVKILLLSRQQFWDFGDKLRELESCHIVQLRIDQGEL</sequence>
<keyword evidence="6" id="KW-1185">Reference proteome</keyword>
<dbReference type="Pfam" id="PF24883">
    <property type="entry name" value="NPHP3_N"/>
    <property type="match status" value="1"/>
</dbReference>
<keyword evidence="1" id="KW-0677">Repeat</keyword>
<organism evidence="5 6">
    <name type="scientific">Seiridium cardinale</name>
    <dbReference type="NCBI Taxonomy" id="138064"/>
    <lineage>
        <taxon>Eukaryota</taxon>
        <taxon>Fungi</taxon>
        <taxon>Dikarya</taxon>
        <taxon>Ascomycota</taxon>
        <taxon>Pezizomycotina</taxon>
        <taxon>Sordariomycetes</taxon>
        <taxon>Xylariomycetidae</taxon>
        <taxon>Amphisphaeriales</taxon>
        <taxon>Sporocadaceae</taxon>
        <taxon>Seiridium</taxon>
    </lineage>
</organism>
<evidence type="ECO:0000256" key="2">
    <source>
        <dbReference type="SAM" id="Coils"/>
    </source>
</evidence>
<evidence type="ECO:0000259" key="3">
    <source>
        <dbReference type="Pfam" id="PF24809"/>
    </source>
</evidence>
<dbReference type="Pfam" id="PF24809">
    <property type="entry name" value="DUF7708"/>
    <property type="match status" value="1"/>
</dbReference>
<gene>
    <name evidence="5" type="ORF">SCAR479_05480</name>
</gene>
<feature type="coiled-coil region" evidence="2">
    <location>
        <begin position="271"/>
        <end position="302"/>
    </location>
</feature>
<name>A0ABR2XVM6_9PEZI</name>
<protein>
    <submittedName>
        <fullName evidence="5">Uncharacterized protein</fullName>
    </submittedName>
</protein>
<dbReference type="InterPro" id="IPR056125">
    <property type="entry name" value="DUF7708"/>
</dbReference>
<evidence type="ECO:0000259" key="4">
    <source>
        <dbReference type="Pfam" id="PF24883"/>
    </source>
</evidence>
<proteinExistence type="predicted"/>
<dbReference type="InterPro" id="IPR056884">
    <property type="entry name" value="NPHP3-like_N"/>
</dbReference>
<feature type="domain" description="DUF7708" evidence="3">
    <location>
        <begin position="132"/>
        <end position="259"/>
    </location>
</feature>
<evidence type="ECO:0000313" key="5">
    <source>
        <dbReference type="EMBL" id="KAK9777797.1"/>
    </source>
</evidence>
<dbReference type="EMBL" id="JARVKM010000019">
    <property type="protein sequence ID" value="KAK9777797.1"/>
    <property type="molecule type" value="Genomic_DNA"/>
</dbReference>
<comment type="caution">
    <text evidence="5">The sequence shown here is derived from an EMBL/GenBank/DDBJ whole genome shotgun (WGS) entry which is preliminary data.</text>
</comment>
<feature type="domain" description="Nephrocystin 3-like N-terminal" evidence="4">
    <location>
        <begin position="474"/>
        <end position="539"/>
    </location>
</feature>
<evidence type="ECO:0000313" key="6">
    <source>
        <dbReference type="Proteomes" id="UP001465668"/>
    </source>
</evidence>
<dbReference type="Proteomes" id="UP001465668">
    <property type="component" value="Unassembled WGS sequence"/>
</dbReference>
<keyword evidence="2" id="KW-0175">Coiled coil</keyword>
<evidence type="ECO:0000256" key="1">
    <source>
        <dbReference type="ARBA" id="ARBA00022737"/>
    </source>
</evidence>